<dbReference type="AlphaFoldDB" id="A0A4Y9XPY0"/>
<organism evidence="1 2">
    <name type="scientific">Dentipellis fragilis</name>
    <dbReference type="NCBI Taxonomy" id="205917"/>
    <lineage>
        <taxon>Eukaryota</taxon>
        <taxon>Fungi</taxon>
        <taxon>Dikarya</taxon>
        <taxon>Basidiomycota</taxon>
        <taxon>Agaricomycotina</taxon>
        <taxon>Agaricomycetes</taxon>
        <taxon>Russulales</taxon>
        <taxon>Hericiaceae</taxon>
        <taxon>Dentipellis</taxon>
    </lineage>
</organism>
<keyword evidence="2" id="KW-1185">Reference proteome</keyword>
<proteinExistence type="predicted"/>
<dbReference type="EMBL" id="SEOQ01001431">
    <property type="protein sequence ID" value="TFY51812.1"/>
    <property type="molecule type" value="Genomic_DNA"/>
</dbReference>
<sequence>MIRAALWRKEHPQDMLCNLIPWFLSRGVAFAWRVPYKPPVPPPRLPTYLRPHTRPEWWSSPEGATFARYKTAVESVLWRPHARQWLLRGGLAWRLAVEFGTSDLRMSVLDGPSTSAFYYGRGSTSDIPILSIGDLPSDEENAILTGWTPSGSIWPSLDVWESSLMCTGEWSEPAEFWFDRHLRKISEEGVAEALVVDTAWTRKLRLAIRPVDRRLGENQGSLEFATKTVAASAEAASFALVALDGTLLPPDPAL</sequence>
<dbReference type="STRING" id="205917.A0A4Y9XPY0"/>
<comment type="caution">
    <text evidence="1">The sequence shown here is derived from an EMBL/GenBank/DDBJ whole genome shotgun (WGS) entry which is preliminary data.</text>
</comment>
<evidence type="ECO:0000313" key="1">
    <source>
        <dbReference type="EMBL" id="TFY51812.1"/>
    </source>
</evidence>
<dbReference type="OrthoDB" id="3270336at2759"/>
<reference evidence="1 2" key="1">
    <citation type="submission" date="2019-02" db="EMBL/GenBank/DDBJ databases">
        <title>Genome sequencing of the rare red list fungi Dentipellis fragilis.</title>
        <authorList>
            <person name="Buettner E."/>
            <person name="Kellner H."/>
        </authorList>
    </citation>
    <scope>NUCLEOTIDE SEQUENCE [LARGE SCALE GENOMIC DNA]</scope>
    <source>
        <strain evidence="1 2">DSM 105465</strain>
    </source>
</reference>
<evidence type="ECO:0000313" key="2">
    <source>
        <dbReference type="Proteomes" id="UP000298327"/>
    </source>
</evidence>
<protein>
    <submittedName>
        <fullName evidence="1">Uncharacterized protein</fullName>
    </submittedName>
</protein>
<dbReference type="Proteomes" id="UP000298327">
    <property type="component" value="Unassembled WGS sequence"/>
</dbReference>
<gene>
    <name evidence="1" type="ORF">EVG20_g10827</name>
</gene>
<name>A0A4Y9XPY0_9AGAM</name>
<accession>A0A4Y9XPY0</accession>